<dbReference type="EnsemblMetazoa" id="XM_038216094.1">
    <property type="protein sequence ID" value="XP_038072022.1"/>
    <property type="gene ID" value="LOC119740711"/>
</dbReference>
<evidence type="ECO:0000313" key="8">
    <source>
        <dbReference type="EnsemblMetazoa" id="XP_038072022.1"/>
    </source>
</evidence>
<feature type="transmembrane region" description="Helical" evidence="6">
    <location>
        <begin position="6"/>
        <end position="31"/>
    </location>
</feature>
<keyword evidence="5" id="KW-0675">Receptor</keyword>
<dbReference type="GO" id="GO:0016020">
    <property type="term" value="C:membrane"/>
    <property type="evidence" value="ECO:0007669"/>
    <property type="project" value="UniProtKB-SubCell"/>
</dbReference>
<feature type="transmembrane region" description="Helical" evidence="6">
    <location>
        <begin position="90"/>
        <end position="108"/>
    </location>
</feature>
<comment type="similarity">
    <text evidence="5">Belongs to the G-protein coupled receptor 1 family.</text>
</comment>
<keyword evidence="2 5" id="KW-0812">Transmembrane</keyword>
<dbReference type="OMA" id="CYMAISK"/>
<dbReference type="AlphaFoldDB" id="A0A914B9B2"/>
<accession>A0A914B9B2</accession>
<name>A0A914B9B2_PATMI</name>
<evidence type="ECO:0000256" key="5">
    <source>
        <dbReference type="RuleBase" id="RU000688"/>
    </source>
</evidence>
<dbReference type="PROSITE" id="PS50262">
    <property type="entry name" value="G_PROTEIN_RECEP_F1_2"/>
    <property type="match status" value="1"/>
</dbReference>
<organism evidence="8 9">
    <name type="scientific">Patiria miniata</name>
    <name type="common">Bat star</name>
    <name type="synonym">Asterina miniata</name>
    <dbReference type="NCBI Taxonomy" id="46514"/>
    <lineage>
        <taxon>Eukaryota</taxon>
        <taxon>Metazoa</taxon>
        <taxon>Echinodermata</taxon>
        <taxon>Eleutherozoa</taxon>
        <taxon>Asterozoa</taxon>
        <taxon>Asteroidea</taxon>
        <taxon>Valvatacea</taxon>
        <taxon>Valvatida</taxon>
        <taxon>Asterinidae</taxon>
        <taxon>Patiria</taxon>
    </lineage>
</organism>
<dbReference type="CDD" id="cd00637">
    <property type="entry name" value="7tm_classA_rhodopsin-like"/>
    <property type="match status" value="1"/>
</dbReference>
<keyword evidence="5" id="KW-0807">Transducer</keyword>
<feature type="domain" description="G-protein coupled receptors family 1 profile" evidence="7">
    <location>
        <begin position="22"/>
        <end position="284"/>
    </location>
</feature>
<proteinExistence type="inferred from homology"/>
<reference evidence="8" key="1">
    <citation type="submission" date="2022-11" db="UniProtKB">
        <authorList>
            <consortium name="EnsemblMetazoa"/>
        </authorList>
    </citation>
    <scope>IDENTIFICATION</scope>
</reference>
<evidence type="ECO:0000313" key="9">
    <source>
        <dbReference type="Proteomes" id="UP000887568"/>
    </source>
</evidence>
<dbReference type="SMART" id="SM01381">
    <property type="entry name" value="7TM_GPCR_Srsx"/>
    <property type="match status" value="1"/>
</dbReference>
<dbReference type="Proteomes" id="UP000887568">
    <property type="component" value="Unplaced"/>
</dbReference>
<feature type="transmembrane region" description="Helical" evidence="6">
    <location>
        <begin position="43"/>
        <end position="64"/>
    </location>
</feature>
<keyword evidence="3 6" id="KW-1133">Transmembrane helix</keyword>
<feature type="transmembrane region" description="Helical" evidence="6">
    <location>
        <begin position="170"/>
        <end position="192"/>
    </location>
</feature>
<keyword evidence="9" id="KW-1185">Reference proteome</keyword>
<protein>
    <recommendedName>
        <fullName evidence="7">G-protein coupled receptors family 1 profile domain-containing protein</fullName>
    </recommendedName>
</protein>
<feature type="transmembrane region" description="Helical" evidence="6">
    <location>
        <begin position="129"/>
        <end position="150"/>
    </location>
</feature>
<evidence type="ECO:0000256" key="6">
    <source>
        <dbReference type="SAM" id="Phobius"/>
    </source>
</evidence>
<dbReference type="GO" id="GO:0004930">
    <property type="term" value="F:G protein-coupled receptor activity"/>
    <property type="evidence" value="ECO:0007669"/>
    <property type="project" value="UniProtKB-KW"/>
</dbReference>
<dbReference type="PANTHER" id="PTHR45698:SF1">
    <property type="entry name" value="TRACE AMINE-ASSOCIATED RECEPTOR 13C-LIKE"/>
    <property type="match status" value="1"/>
</dbReference>
<dbReference type="GeneID" id="119740711"/>
<evidence type="ECO:0000259" key="7">
    <source>
        <dbReference type="PROSITE" id="PS50262"/>
    </source>
</evidence>
<comment type="subcellular location">
    <subcellularLocation>
        <location evidence="1">Membrane</location>
    </subcellularLocation>
</comment>
<keyword evidence="4 6" id="KW-0472">Membrane</keyword>
<dbReference type="PRINTS" id="PR00237">
    <property type="entry name" value="GPCRRHODOPSN"/>
</dbReference>
<dbReference type="InterPro" id="IPR000276">
    <property type="entry name" value="GPCR_Rhodpsn"/>
</dbReference>
<dbReference type="Pfam" id="PF00001">
    <property type="entry name" value="7tm_1"/>
    <property type="match status" value="1"/>
</dbReference>
<dbReference type="PANTHER" id="PTHR45698">
    <property type="entry name" value="TRACE AMINE-ASSOCIATED RECEPTOR 19N-RELATED"/>
    <property type="match status" value="1"/>
</dbReference>
<evidence type="ECO:0000256" key="1">
    <source>
        <dbReference type="ARBA" id="ARBA00004370"/>
    </source>
</evidence>
<dbReference type="PROSITE" id="PS00237">
    <property type="entry name" value="G_PROTEIN_RECEP_F1_1"/>
    <property type="match status" value="1"/>
</dbReference>
<feature type="transmembrane region" description="Helical" evidence="6">
    <location>
        <begin position="260"/>
        <end position="286"/>
    </location>
</feature>
<dbReference type="SUPFAM" id="SSF81321">
    <property type="entry name" value="Family A G protein-coupled receptor-like"/>
    <property type="match status" value="1"/>
</dbReference>
<keyword evidence="5" id="KW-0297">G-protein coupled receptor</keyword>
<dbReference type="Gene3D" id="1.20.1070.10">
    <property type="entry name" value="Rhodopsin 7-helix transmembrane proteins"/>
    <property type="match status" value="1"/>
</dbReference>
<dbReference type="InterPro" id="IPR017452">
    <property type="entry name" value="GPCR_Rhodpsn_7TM"/>
</dbReference>
<feature type="transmembrane region" description="Helical" evidence="6">
    <location>
        <begin position="222"/>
        <end position="240"/>
    </location>
</feature>
<dbReference type="OrthoDB" id="10017003at2759"/>
<dbReference type="RefSeq" id="XP_038072022.1">
    <property type="nucleotide sequence ID" value="XM_038216094.1"/>
</dbReference>
<evidence type="ECO:0000256" key="3">
    <source>
        <dbReference type="ARBA" id="ARBA00022989"/>
    </source>
</evidence>
<evidence type="ECO:0000256" key="2">
    <source>
        <dbReference type="ARBA" id="ARBA00022692"/>
    </source>
</evidence>
<sequence length="320" mass="36463">MQLYPSWLTVLFLLLALIGFLSNILVIVTIFKSRFLHDVTHYLILNLAVSDGLCCLMFGLEMFMDLLNYPNNHTGQIAQVIYCRLIQGNYLFQSFAYISAYNLVIISLERYVGIVKPLRYVQICSKANIGSAIFLSWVLGFCVYTIHIIAVQYLESETEFSDRCQLIHPWQWHFVPFTVGFVAPLVIMIWAYTRIIKALKQSALNQVVSAQAAESREATKRVVNLMLIVTITYAVLYIPTQPAYIFLTTTSEENFERTTLGVILTGVLTKLPVLLNSVANPFIYAFKYKKFRKGMRDLMCRCAKSTISPKDNVVQIDTAT</sequence>
<evidence type="ECO:0000256" key="4">
    <source>
        <dbReference type="ARBA" id="ARBA00023136"/>
    </source>
</evidence>